<keyword evidence="1" id="KW-0456">Lyase</keyword>
<dbReference type="InterPro" id="IPR013785">
    <property type="entry name" value="Aldolase_TIM"/>
</dbReference>
<dbReference type="CDD" id="cd00408">
    <property type="entry name" value="DHDPS-like"/>
    <property type="match status" value="1"/>
</dbReference>
<dbReference type="InterPro" id="IPR002220">
    <property type="entry name" value="DapA-like"/>
</dbReference>
<evidence type="ECO:0008006" key="4">
    <source>
        <dbReference type="Google" id="ProtNLM"/>
    </source>
</evidence>
<organism evidence="2 3">
    <name type="scientific">Achromobacter deleyi</name>
    <dbReference type="NCBI Taxonomy" id="1353891"/>
    <lineage>
        <taxon>Bacteria</taxon>
        <taxon>Pseudomonadati</taxon>
        <taxon>Pseudomonadota</taxon>
        <taxon>Betaproteobacteria</taxon>
        <taxon>Burkholderiales</taxon>
        <taxon>Alcaligenaceae</taxon>
        <taxon>Achromobacter</taxon>
    </lineage>
</organism>
<name>A0A6S7A7X6_9BURK</name>
<dbReference type="RefSeq" id="WP_175191896.1">
    <property type="nucleotide sequence ID" value="NZ_CADIJO010000012.1"/>
</dbReference>
<dbReference type="AlphaFoldDB" id="A0A6S7A7X6"/>
<protein>
    <recommendedName>
        <fullName evidence="4">5-dehydro-4-deoxyglucarate dehydratase</fullName>
    </recommendedName>
</protein>
<dbReference type="EMBL" id="CADIJO010000012">
    <property type="protein sequence ID" value="CAB3716651.1"/>
    <property type="molecule type" value="Genomic_DNA"/>
</dbReference>
<dbReference type="Gene3D" id="3.20.20.70">
    <property type="entry name" value="Aldolase class I"/>
    <property type="match status" value="1"/>
</dbReference>
<proteinExistence type="predicted"/>
<evidence type="ECO:0000313" key="2">
    <source>
        <dbReference type="EMBL" id="CAB3716651.1"/>
    </source>
</evidence>
<dbReference type="GO" id="GO:0016829">
    <property type="term" value="F:lyase activity"/>
    <property type="evidence" value="ECO:0007669"/>
    <property type="project" value="UniProtKB-KW"/>
</dbReference>
<reference evidence="2 3" key="1">
    <citation type="submission" date="2020-04" db="EMBL/GenBank/DDBJ databases">
        <authorList>
            <person name="De Canck E."/>
        </authorList>
    </citation>
    <scope>NUCLEOTIDE SEQUENCE [LARGE SCALE GENOMIC DNA]</scope>
    <source>
        <strain evidence="2 3">LMG 3458</strain>
    </source>
</reference>
<dbReference type="Proteomes" id="UP000494111">
    <property type="component" value="Unassembled WGS sequence"/>
</dbReference>
<dbReference type="SUPFAM" id="SSF51569">
    <property type="entry name" value="Aldolase"/>
    <property type="match status" value="1"/>
</dbReference>
<evidence type="ECO:0000256" key="1">
    <source>
        <dbReference type="ARBA" id="ARBA00023239"/>
    </source>
</evidence>
<accession>A0A6S7A7X6</accession>
<dbReference type="SMART" id="SM01130">
    <property type="entry name" value="DHDPS"/>
    <property type="match status" value="1"/>
</dbReference>
<sequence>MKTSPVTVQDLQRSVIAVPPLARHADLSLNEAANQALLRHLEAGGVRNVMYGGNANFYNVGVGEYARIVDMLAALAGPDTWILPSVGPDFGKMMDQAAILRSRAFPTAMLLPMSFPYTDAGLADGVRRFTDALAKPAVVYIKSADYLAPATAARLVEEGRIVAFKYAVVREDPARDAYLTALLQAVDSNRVVSGIGERPAIVHYRDFGLKSFTSGSVCVAPRGSMRLLHLLAAGRYDEAESVRQHYLGLEDCRDGISPIRVLHDAVTLSGVADMGPMLPLLTGISSAERERVAPVAQALAAWDRASADEAGAISDRKTATA</sequence>
<gene>
    <name evidence="2" type="ORF">LMG3458_03595</name>
</gene>
<evidence type="ECO:0000313" key="3">
    <source>
        <dbReference type="Proteomes" id="UP000494111"/>
    </source>
</evidence>